<keyword evidence="2" id="KW-1185">Reference proteome</keyword>
<dbReference type="Proteomes" id="UP000091918">
    <property type="component" value="Unassembled WGS sequence"/>
</dbReference>
<accession>A0A1B7P7E4</accession>
<dbReference type="Pfam" id="PF20174">
    <property type="entry name" value="DUF6540"/>
    <property type="match status" value="1"/>
</dbReference>
<reference evidence="1 2" key="1">
    <citation type="submission" date="2015-07" db="EMBL/GenBank/DDBJ databases">
        <title>Emmonsia species relationships and genome sequence.</title>
        <authorList>
            <person name="Cuomo C.A."/>
            <person name="Schwartz I.S."/>
            <person name="Kenyon C."/>
            <person name="de Hoog G.S."/>
            <person name="Govender N.P."/>
            <person name="Botha A."/>
            <person name="Moreno L."/>
            <person name="de Vries M."/>
            <person name="Munoz J.F."/>
            <person name="Stielow J.B."/>
        </authorList>
    </citation>
    <scope>NUCLEOTIDE SEQUENCE [LARGE SCALE GENOMIC DNA]</scope>
    <source>
        <strain evidence="1 2">CBS 136260</strain>
    </source>
</reference>
<sequence>MSLEAQGQPGWYLLVFKPEYDTVAFDPLDPVKRYHEGLFVETDPVSQDGTLFHVTGDIIAAGGMMYEERTDSIPGASKYLFRNPQIGRVLKTDFHSGRIITILRDLPTPSKQQGINCWEPNPNTGHHDITWTKQNGDFYKSGEEQRPIFKCNEWTHQLAIPALRNAGVLCHLA</sequence>
<evidence type="ECO:0000313" key="2">
    <source>
        <dbReference type="Proteomes" id="UP000091918"/>
    </source>
</evidence>
<organism evidence="1 2">
    <name type="scientific">Emergomyces africanus</name>
    <dbReference type="NCBI Taxonomy" id="1955775"/>
    <lineage>
        <taxon>Eukaryota</taxon>
        <taxon>Fungi</taxon>
        <taxon>Dikarya</taxon>
        <taxon>Ascomycota</taxon>
        <taxon>Pezizomycotina</taxon>
        <taxon>Eurotiomycetes</taxon>
        <taxon>Eurotiomycetidae</taxon>
        <taxon>Onygenales</taxon>
        <taxon>Ajellomycetaceae</taxon>
        <taxon>Emergomyces</taxon>
    </lineage>
</organism>
<dbReference type="EMBL" id="LGUA01000041">
    <property type="protein sequence ID" value="OAX84908.1"/>
    <property type="molecule type" value="Genomic_DNA"/>
</dbReference>
<gene>
    <name evidence="1" type="ORF">ACJ72_00730</name>
</gene>
<name>A0A1B7P7E4_9EURO</name>
<comment type="caution">
    <text evidence="1">The sequence shown here is derived from an EMBL/GenBank/DDBJ whole genome shotgun (WGS) entry which is preliminary data.</text>
</comment>
<proteinExistence type="predicted"/>
<dbReference type="AlphaFoldDB" id="A0A1B7P7E4"/>
<dbReference type="OrthoDB" id="4135672at2759"/>
<protein>
    <submittedName>
        <fullName evidence="1">Uncharacterized protein</fullName>
    </submittedName>
</protein>
<dbReference type="STRING" id="1658172.A0A1B7P7E4"/>
<dbReference type="InterPro" id="IPR046670">
    <property type="entry name" value="DUF6540"/>
</dbReference>
<evidence type="ECO:0000313" key="1">
    <source>
        <dbReference type="EMBL" id="OAX84908.1"/>
    </source>
</evidence>